<dbReference type="GO" id="GO:0003677">
    <property type="term" value="F:DNA binding"/>
    <property type="evidence" value="ECO:0007669"/>
    <property type="project" value="UniProtKB-KW"/>
</dbReference>
<evidence type="ECO:0000256" key="2">
    <source>
        <dbReference type="ARBA" id="ARBA00023125"/>
    </source>
</evidence>
<name>A0A516Q403_9ACTN</name>
<reference evidence="8 9" key="1">
    <citation type="submission" date="2019-07" db="EMBL/GenBank/DDBJ databases">
        <title>Microlunatus dokdonensis sp. nov. isolated from the rhizospheric soil of the wild plant Elymus tsukushiensis.</title>
        <authorList>
            <person name="Ghim S.-Y."/>
            <person name="Hwang Y.-J."/>
            <person name="Son J.-S."/>
            <person name="Shin J.-H."/>
        </authorList>
    </citation>
    <scope>NUCLEOTIDE SEQUENCE [LARGE SCALE GENOMIC DNA]</scope>
    <source>
        <strain evidence="8 9">KUDC0627</strain>
    </source>
</reference>
<feature type="domain" description="Response regulatory" evidence="7">
    <location>
        <begin position="84"/>
        <end position="218"/>
    </location>
</feature>
<dbReference type="InterPro" id="IPR016032">
    <property type="entry name" value="Sig_transdc_resp-reg_C-effctor"/>
</dbReference>
<dbReference type="PROSITE" id="PS50043">
    <property type="entry name" value="HTH_LUXR_2"/>
    <property type="match status" value="1"/>
</dbReference>
<dbReference type="InterPro" id="IPR000792">
    <property type="entry name" value="Tscrpt_reg_LuxR_C"/>
</dbReference>
<evidence type="ECO:0000313" key="8">
    <source>
        <dbReference type="EMBL" id="QDP97951.1"/>
    </source>
</evidence>
<dbReference type="Pfam" id="PF00072">
    <property type="entry name" value="Response_reg"/>
    <property type="match status" value="1"/>
</dbReference>
<dbReference type="KEGG" id="mik:FOE78_20425"/>
<dbReference type="GO" id="GO:0006355">
    <property type="term" value="P:regulation of DNA-templated transcription"/>
    <property type="evidence" value="ECO:0007669"/>
    <property type="project" value="InterPro"/>
</dbReference>
<evidence type="ECO:0000256" key="5">
    <source>
        <dbReference type="SAM" id="MobiDB-lite"/>
    </source>
</evidence>
<dbReference type="PANTHER" id="PTHR43214">
    <property type="entry name" value="TWO-COMPONENT RESPONSE REGULATOR"/>
    <property type="match status" value="1"/>
</dbReference>
<dbReference type="EMBL" id="CP041692">
    <property type="protein sequence ID" value="QDP97951.1"/>
    <property type="molecule type" value="Genomic_DNA"/>
</dbReference>
<dbReference type="InterPro" id="IPR011006">
    <property type="entry name" value="CheY-like_superfamily"/>
</dbReference>
<dbReference type="PRINTS" id="PR00038">
    <property type="entry name" value="HTHLUXR"/>
</dbReference>
<dbReference type="GO" id="GO:0000160">
    <property type="term" value="P:phosphorelay signal transduction system"/>
    <property type="evidence" value="ECO:0007669"/>
    <property type="project" value="InterPro"/>
</dbReference>
<dbReference type="PANTHER" id="PTHR43214:SF41">
    <property type="entry name" value="NITRATE_NITRITE RESPONSE REGULATOR PROTEIN NARP"/>
    <property type="match status" value="1"/>
</dbReference>
<dbReference type="InterPro" id="IPR001789">
    <property type="entry name" value="Sig_transdc_resp-reg_receiver"/>
</dbReference>
<dbReference type="Gene3D" id="3.40.50.2300">
    <property type="match status" value="1"/>
</dbReference>
<dbReference type="CDD" id="cd06170">
    <property type="entry name" value="LuxR_C_like"/>
    <property type="match status" value="1"/>
</dbReference>
<dbReference type="SUPFAM" id="SSF46894">
    <property type="entry name" value="C-terminal effector domain of the bipartite response regulators"/>
    <property type="match status" value="1"/>
</dbReference>
<keyword evidence="3" id="KW-0804">Transcription</keyword>
<dbReference type="OrthoDB" id="5189221at2"/>
<feature type="region of interest" description="Disordered" evidence="5">
    <location>
        <begin position="1"/>
        <end position="76"/>
    </location>
</feature>
<dbReference type="AlphaFoldDB" id="A0A516Q403"/>
<keyword evidence="2" id="KW-0238">DNA-binding</keyword>
<protein>
    <submittedName>
        <fullName evidence="8">Response regulator transcription factor</fullName>
    </submittedName>
</protein>
<keyword evidence="4" id="KW-0597">Phosphoprotein</keyword>
<proteinExistence type="predicted"/>
<keyword evidence="1" id="KW-0805">Transcription regulation</keyword>
<accession>A0A516Q403</accession>
<dbReference type="PROSITE" id="PS50110">
    <property type="entry name" value="RESPONSE_REGULATORY"/>
    <property type="match status" value="1"/>
</dbReference>
<dbReference type="SUPFAM" id="SSF52172">
    <property type="entry name" value="CheY-like"/>
    <property type="match status" value="1"/>
</dbReference>
<dbReference type="InterPro" id="IPR039420">
    <property type="entry name" value="WalR-like"/>
</dbReference>
<dbReference type="SMART" id="SM00421">
    <property type="entry name" value="HTH_LUXR"/>
    <property type="match status" value="1"/>
</dbReference>
<dbReference type="SMART" id="SM00448">
    <property type="entry name" value="REC"/>
    <property type="match status" value="1"/>
</dbReference>
<dbReference type="InterPro" id="IPR036388">
    <property type="entry name" value="WH-like_DNA-bd_sf"/>
</dbReference>
<evidence type="ECO:0000256" key="3">
    <source>
        <dbReference type="ARBA" id="ARBA00023163"/>
    </source>
</evidence>
<feature type="compositionally biased region" description="Basic and acidic residues" evidence="5">
    <location>
        <begin position="42"/>
        <end position="53"/>
    </location>
</feature>
<dbReference type="Proteomes" id="UP000319263">
    <property type="component" value="Chromosome"/>
</dbReference>
<evidence type="ECO:0000259" key="6">
    <source>
        <dbReference type="PROSITE" id="PS50043"/>
    </source>
</evidence>
<evidence type="ECO:0000256" key="1">
    <source>
        <dbReference type="ARBA" id="ARBA00023015"/>
    </source>
</evidence>
<keyword evidence="9" id="KW-1185">Reference proteome</keyword>
<feature type="domain" description="HTH luxR-type" evidence="6">
    <location>
        <begin position="245"/>
        <end position="310"/>
    </location>
</feature>
<dbReference type="Gene3D" id="1.10.10.10">
    <property type="entry name" value="Winged helix-like DNA-binding domain superfamily/Winged helix DNA-binding domain"/>
    <property type="match status" value="1"/>
</dbReference>
<feature type="modified residue" description="4-aspartylphosphate" evidence="4">
    <location>
        <position position="149"/>
    </location>
</feature>
<evidence type="ECO:0000256" key="4">
    <source>
        <dbReference type="PROSITE-ProRule" id="PRU00169"/>
    </source>
</evidence>
<sequence length="341" mass="35459">MRDRDQRRRARAGPGGTDDRGRPGAGALVATGGSSRRQARVAHRDPLPDRDHGAAASPHGRGIDPTSHRGTGGERADGVVTLGTVLVVDDHDLVAASLTYALSGHGFDAHRLPVSDLETVKAAAEDLIPAWPGPAGPGWSAPMGVVLLDLDLGTGPDGRALDGVDLVAPLRAQGWLVLVLTGTSELDRVAAAVVAGAADWVVKGADLTELVAATVALAQGGGMSEAERRTMLERHQAAQQAAAAVDRRLARLTAKEREVLDQLAAGTSAAQIAQQSYTSIRTVRAHIRSILTKLDVNSQGAATAIAHTARQNPTAISAAVWRESRVRPTPGVRLVPVDRPG</sequence>
<evidence type="ECO:0000313" key="9">
    <source>
        <dbReference type="Proteomes" id="UP000319263"/>
    </source>
</evidence>
<organism evidence="8 9">
    <name type="scientific">Microlunatus elymi</name>
    <dbReference type="NCBI Taxonomy" id="2596828"/>
    <lineage>
        <taxon>Bacteria</taxon>
        <taxon>Bacillati</taxon>
        <taxon>Actinomycetota</taxon>
        <taxon>Actinomycetes</taxon>
        <taxon>Propionibacteriales</taxon>
        <taxon>Propionibacteriaceae</taxon>
        <taxon>Microlunatus</taxon>
    </lineage>
</organism>
<dbReference type="Pfam" id="PF00196">
    <property type="entry name" value="GerE"/>
    <property type="match status" value="1"/>
</dbReference>
<evidence type="ECO:0000259" key="7">
    <source>
        <dbReference type="PROSITE" id="PS50110"/>
    </source>
</evidence>
<gene>
    <name evidence="8" type="ORF">FOE78_20425</name>
</gene>